<reference evidence="1 2" key="1">
    <citation type="journal article" date="2018" name="Sci. Rep.">
        <title>Genomic signatures of local adaptation to the degree of environmental predictability in rotifers.</title>
        <authorList>
            <person name="Franch-Gras L."/>
            <person name="Hahn C."/>
            <person name="Garcia-Roger E.M."/>
            <person name="Carmona M.J."/>
            <person name="Serra M."/>
            <person name="Gomez A."/>
        </authorList>
    </citation>
    <scope>NUCLEOTIDE SEQUENCE [LARGE SCALE GENOMIC DNA]</scope>
    <source>
        <strain evidence="1">HYR1</strain>
    </source>
</reference>
<dbReference type="AlphaFoldDB" id="A0A3M7RJ38"/>
<evidence type="ECO:0000313" key="1">
    <source>
        <dbReference type="EMBL" id="RNA23494.1"/>
    </source>
</evidence>
<dbReference type="EMBL" id="REGN01003278">
    <property type="protein sequence ID" value="RNA23494.1"/>
    <property type="molecule type" value="Genomic_DNA"/>
</dbReference>
<comment type="caution">
    <text evidence="1">The sequence shown here is derived from an EMBL/GenBank/DDBJ whole genome shotgun (WGS) entry which is preliminary data.</text>
</comment>
<protein>
    <submittedName>
        <fullName evidence="1">Uncharacterized protein</fullName>
    </submittedName>
</protein>
<organism evidence="1 2">
    <name type="scientific">Brachionus plicatilis</name>
    <name type="common">Marine rotifer</name>
    <name type="synonym">Brachionus muelleri</name>
    <dbReference type="NCBI Taxonomy" id="10195"/>
    <lineage>
        <taxon>Eukaryota</taxon>
        <taxon>Metazoa</taxon>
        <taxon>Spiralia</taxon>
        <taxon>Gnathifera</taxon>
        <taxon>Rotifera</taxon>
        <taxon>Eurotatoria</taxon>
        <taxon>Monogononta</taxon>
        <taxon>Pseudotrocha</taxon>
        <taxon>Ploima</taxon>
        <taxon>Brachionidae</taxon>
        <taxon>Brachionus</taxon>
    </lineage>
</organism>
<accession>A0A3M7RJ38</accession>
<dbReference type="Proteomes" id="UP000276133">
    <property type="component" value="Unassembled WGS sequence"/>
</dbReference>
<proteinExistence type="predicted"/>
<gene>
    <name evidence="1" type="ORF">BpHYR1_044992</name>
</gene>
<name>A0A3M7RJ38_BRAPC</name>
<keyword evidence="2" id="KW-1185">Reference proteome</keyword>
<evidence type="ECO:0000313" key="2">
    <source>
        <dbReference type="Proteomes" id="UP000276133"/>
    </source>
</evidence>
<sequence>MLDGQVNKRFKTRWGWKNLQNISTTRILGKNKDVDDQPDADNFLSQIEFTVSYILCVRKCKITSTYAYEEARFGKKRLTNWTRN</sequence>